<evidence type="ECO:0000256" key="2">
    <source>
        <dbReference type="ARBA" id="ARBA00007441"/>
    </source>
</evidence>
<evidence type="ECO:0000256" key="3">
    <source>
        <dbReference type="ARBA" id="ARBA00022576"/>
    </source>
</evidence>
<evidence type="ECO:0000313" key="8">
    <source>
        <dbReference type="EMBL" id="NML31858.1"/>
    </source>
</evidence>
<evidence type="ECO:0000256" key="4">
    <source>
        <dbReference type="ARBA" id="ARBA00022679"/>
    </source>
</evidence>
<dbReference type="Proteomes" id="UP000583127">
    <property type="component" value="Unassembled WGS sequence"/>
</dbReference>
<dbReference type="GO" id="GO:0006520">
    <property type="term" value="P:amino acid metabolic process"/>
    <property type="evidence" value="ECO:0007669"/>
    <property type="project" value="InterPro"/>
</dbReference>
<keyword evidence="4 6" id="KW-0808">Transferase</keyword>
<organism evidence="8 9">
    <name type="scientific">Paraburkholderia antibiotica</name>
    <dbReference type="NCBI Taxonomy" id="2728839"/>
    <lineage>
        <taxon>Bacteria</taxon>
        <taxon>Pseudomonadati</taxon>
        <taxon>Pseudomonadota</taxon>
        <taxon>Betaproteobacteria</taxon>
        <taxon>Burkholderiales</taxon>
        <taxon>Burkholderiaceae</taxon>
        <taxon>Paraburkholderia</taxon>
    </lineage>
</organism>
<dbReference type="Gene3D" id="3.90.1150.10">
    <property type="entry name" value="Aspartate Aminotransferase, domain 1"/>
    <property type="match status" value="1"/>
</dbReference>
<dbReference type="RefSeq" id="WP_169498109.1">
    <property type="nucleotide sequence ID" value="NZ_JABBFZ010000006.1"/>
</dbReference>
<dbReference type="GO" id="GO:0030170">
    <property type="term" value="F:pyridoxal phosphate binding"/>
    <property type="evidence" value="ECO:0007669"/>
    <property type="project" value="InterPro"/>
</dbReference>
<name>A0A7X9X5J0_9BURK</name>
<feature type="domain" description="Aminotransferase class I/classII large" evidence="7">
    <location>
        <begin position="36"/>
        <end position="389"/>
    </location>
</feature>
<sequence length="397" mass="43162">MSTTSPFSLHARSAVQALRSSKIREVANAGMGRTDVLPFWFGEPDEPTPADVRAVAAQRLDAGDTFYVQTLGLPALREAIAAYLGRLHRPHAPFDVGQVAVTSSGTTALMLAMQAIVSPGDRVVAVTPLWPNLVEMPKVLGAHVETVSLNFCADGWQLDLAALLDALTPGTRALLVNSPNNPSGWVMSAEAQRTVLDHCRKHGIWIVTDDVYERYYYDGTQCAPSFLDLTDASDRVISCNSFSKAWLMTGWRIGWIVVPQALLQEIGKLIEFSTTCTPGFVQHAALHALEHGEPVIARTVARLKQSRDLLALRLAEVPRVQLAAPSPGAMYTFFRVDGVTDSLAFCRQLVAEGGLGLAPGAAFGPEGEGFLRWCYASTPERIEVGVARLIRYLDTHR</sequence>
<dbReference type="PROSITE" id="PS00105">
    <property type="entry name" value="AA_TRANSFER_CLASS_1"/>
    <property type="match status" value="1"/>
</dbReference>
<dbReference type="InterPro" id="IPR015421">
    <property type="entry name" value="PyrdxlP-dep_Trfase_major"/>
</dbReference>
<dbReference type="NCBIfam" id="NF004770">
    <property type="entry name" value="PRK06108.1"/>
    <property type="match status" value="1"/>
</dbReference>
<dbReference type="Pfam" id="PF00155">
    <property type="entry name" value="Aminotran_1_2"/>
    <property type="match status" value="1"/>
</dbReference>
<keyword evidence="5" id="KW-0663">Pyridoxal phosphate</keyword>
<comment type="cofactor">
    <cofactor evidence="1 6">
        <name>pyridoxal 5'-phosphate</name>
        <dbReference type="ChEBI" id="CHEBI:597326"/>
    </cofactor>
</comment>
<keyword evidence="3 6" id="KW-0032">Aminotransferase</keyword>
<evidence type="ECO:0000313" key="9">
    <source>
        <dbReference type="Proteomes" id="UP000583127"/>
    </source>
</evidence>
<dbReference type="PANTHER" id="PTHR46383">
    <property type="entry name" value="ASPARTATE AMINOTRANSFERASE"/>
    <property type="match status" value="1"/>
</dbReference>
<dbReference type="GO" id="GO:0008483">
    <property type="term" value="F:transaminase activity"/>
    <property type="evidence" value="ECO:0007669"/>
    <property type="project" value="UniProtKB-KW"/>
</dbReference>
<evidence type="ECO:0000256" key="1">
    <source>
        <dbReference type="ARBA" id="ARBA00001933"/>
    </source>
</evidence>
<evidence type="ECO:0000259" key="7">
    <source>
        <dbReference type="Pfam" id="PF00155"/>
    </source>
</evidence>
<evidence type="ECO:0000256" key="6">
    <source>
        <dbReference type="RuleBase" id="RU000481"/>
    </source>
</evidence>
<dbReference type="Gene3D" id="3.40.640.10">
    <property type="entry name" value="Type I PLP-dependent aspartate aminotransferase-like (Major domain)"/>
    <property type="match status" value="1"/>
</dbReference>
<comment type="caution">
    <text evidence="8">The sequence shown here is derived from an EMBL/GenBank/DDBJ whole genome shotgun (WGS) entry which is preliminary data.</text>
</comment>
<dbReference type="EC" id="2.6.1.-" evidence="6"/>
<reference evidence="8 9" key="1">
    <citation type="submission" date="2020-04" db="EMBL/GenBank/DDBJ databases">
        <title>Paraburkholderia sp. G-4-1-8 isolated from soil.</title>
        <authorList>
            <person name="Dahal R.H."/>
        </authorList>
    </citation>
    <scope>NUCLEOTIDE SEQUENCE [LARGE SCALE GENOMIC DNA]</scope>
    <source>
        <strain evidence="8 9">G-4-1-8</strain>
    </source>
</reference>
<evidence type="ECO:0000256" key="5">
    <source>
        <dbReference type="ARBA" id="ARBA00022898"/>
    </source>
</evidence>
<dbReference type="CDD" id="cd00609">
    <property type="entry name" value="AAT_like"/>
    <property type="match status" value="1"/>
</dbReference>
<dbReference type="InterPro" id="IPR004838">
    <property type="entry name" value="NHTrfase_class1_PyrdxlP-BS"/>
</dbReference>
<comment type="similarity">
    <text evidence="2 6">Belongs to the class-I pyridoxal-phosphate-dependent aminotransferase family.</text>
</comment>
<keyword evidence="9" id="KW-1185">Reference proteome</keyword>
<dbReference type="InterPro" id="IPR004839">
    <property type="entry name" value="Aminotransferase_I/II_large"/>
</dbReference>
<dbReference type="InterPro" id="IPR015422">
    <property type="entry name" value="PyrdxlP-dep_Trfase_small"/>
</dbReference>
<dbReference type="InterPro" id="IPR050596">
    <property type="entry name" value="AspAT/PAT-like"/>
</dbReference>
<dbReference type="PANTHER" id="PTHR46383:SF1">
    <property type="entry name" value="ASPARTATE AMINOTRANSFERASE"/>
    <property type="match status" value="1"/>
</dbReference>
<proteinExistence type="inferred from homology"/>
<dbReference type="AlphaFoldDB" id="A0A7X9X5J0"/>
<gene>
    <name evidence="8" type="ORF">HHL14_13550</name>
</gene>
<dbReference type="SUPFAM" id="SSF53383">
    <property type="entry name" value="PLP-dependent transferases"/>
    <property type="match status" value="1"/>
</dbReference>
<dbReference type="EMBL" id="JABBFZ010000006">
    <property type="protein sequence ID" value="NML31858.1"/>
    <property type="molecule type" value="Genomic_DNA"/>
</dbReference>
<dbReference type="InterPro" id="IPR015424">
    <property type="entry name" value="PyrdxlP-dep_Trfase"/>
</dbReference>
<accession>A0A7X9X5J0</accession>
<protein>
    <recommendedName>
        <fullName evidence="6">Aminotransferase</fullName>
        <ecNumber evidence="6">2.6.1.-</ecNumber>
    </recommendedName>
</protein>